<keyword evidence="2" id="KW-1185">Reference proteome</keyword>
<dbReference type="InterPro" id="IPR036388">
    <property type="entry name" value="WH-like_DNA-bd_sf"/>
</dbReference>
<dbReference type="RefSeq" id="WP_066264126.1">
    <property type="nucleotide sequence ID" value="NZ_JARMAB010000040.1"/>
</dbReference>
<dbReference type="PANTHER" id="PTHR33221:SF15">
    <property type="entry name" value="HTH-TYPE TRANSCRIPTIONAL REGULATOR YWGB-RELATED"/>
    <property type="match status" value="1"/>
</dbReference>
<organism evidence="1 2">
    <name type="scientific">Heyndrickxia acidicola</name>
    <dbReference type="NCBI Taxonomy" id="209389"/>
    <lineage>
        <taxon>Bacteria</taxon>
        <taxon>Bacillati</taxon>
        <taxon>Bacillota</taxon>
        <taxon>Bacilli</taxon>
        <taxon>Bacillales</taxon>
        <taxon>Bacillaceae</taxon>
        <taxon>Heyndrickxia</taxon>
    </lineage>
</organism>
<comment type="caution">
    <text evidence="1">The sequence shown here is derived from an EMBL/GenBank/DDBJ whole genome shotgun (WGS) entry which is preliminary data.</text>
</comment>
<evidence type="ECO:0000313" key="2">
    <source>
        <dbReference type="Proteomes" id="UP001341444"/>
    </source>
</evidence>
<dbReference type="Pfam" id="PF02082">
    <property type="entry name" value="Rrf2"/>
    <property type="match status" value="1"/>
</dbReference>
<proteinExistence type="predicted"/>
<evidence type="ECO:0000313" key="1">
    <source>
        <dbReference type="EMBL" id="MED1205786.1"/>
    </source>
</evidence>
<dbReference type="Gene3D" id="1.10.10.10">
    <property type="entry name" value="Winged helix-like DNA-binding domain superfamily/Winged helix DNA-binding domain"/>
    <property type="match status" value="1"/>
</dbReference>
<name>A0ABU6MM84_9BACI</name>
<dbReference type="PROSITE" id="PS51197">
    <property type="entry name" value="HTH_RRF2_2"/>
    <property type="match status" value="1"/>
</dbReference>
<dbReference type="PANTHER" id="PTHR33221">
    <property type="entry name" value="WINGED HELIX-TURN-HELIX TRANSCRIPTIONAL REGULATOR, RRF2 FAMILY"/>
    <property type="match status" value="1"/>
</dbReference>
<dbReference type="InterPro" id="IPR036390">
    <property type="entry name" value="WH_DNA-bd_sf"/>
</dbReference>
<dbReference type="EMBL" id="JARMAB010000040">
    <property type="protein sequence ID" value="MED1205786.1"/>
    <property type="molecule type" value="Genomic_DNA"/>
</dbReference>
<dbReference type="InterPro" id="IPR000944">
    <property type="entry name" value="Tscrpt_reg_Rrf2"/>
</dbReference>
<reference evidence="1 2" key="1">
    <citation type="submission" date="2023-03" db="EMBL/GenBank/DDBJ databases">
        <title>Bacillus Genome Sequencing.</title>
        <authorList>
            <person name="Dunlap C."/>
        </authorList>
    </citation>
    <scope>NUCLEOTIDE SEQUENCE [LARGE SCALE GENOMIC DNA]</scope>
    <source>
        <strain evidence="1 2">B-23453</strain>
    </source>
</reference>
<protein>
    <submittedName>
        <fullName evidence="1">Rrf2 family transcriptional regulator</fullName>
    </submittedName>
</protein>
<accession>A0ABU6MM84</accession>
<gene>
    <name evidence="1" type="ORF">P4T90_22380</name>
</gene>
<dbReference type="SUPFAM" id="SSF46785">
    <property type="entry name" value="Winged helix' DNA-binding domain"/>
    <property type="match status" value="1"/>
</dbReference>
<dbReference type="Proteomes" id="UP001341444">
    <property type="component" value="Unassembled WGS sequence"/>
</dbReference>
<sequence>MSISTRFAVGIHILSLLEINKEGVNTSEYIAGSVNTNPALIRKITGMLKHAGLVNVRPGVAGAALAKDLSDITLLDVYRAVDIQDKELFGIHDNTNLDCPVGRNIQSAITPFFSIAETALEKALGVITLEDVVKDIKMKEQQNIKTSNTD</sequence>